<dbReference type="InterPro" id="IPR013324">
    <property type="entry name" value="RNA_pol_sigma_r3/r4-like"/>
</dbReference>
<sequence length="183" mass="21692">MTQTERDIIIRCQQGDKQAFRWIVKMHQQMVFSLALKMLCDEEEAKDMVQDTFIRVWQSIRDYDPQRTFTTWLYTIASRLCLDRLKRKKRILSVQEDELVLKNYASDTDSQRILENSEWISIVRLMADKLSAKQKLVFTLCQLEGLSSEEVQEITGFDARQVKSNLYAARQTIRKRLIELGYE</sequence>
<dbReference type="EMBL" id="FRCJ01000003">
    <property type="protein sequence ID" value="SHM36493.1"/>
    <property type="molecule type" value="Genomic_DNA"/>
</dbReference>
<reference evidence="8 9" key="1">
    <citation type="submission" date="2016-11" db="EMBL/GenBank/DDBJ databases">
        <authorList>
            <person name="Jaros S."/>
            <person name="Januszkiewicz K."/>
            <person name="Wedrychowicz H."/>
        </authorList>
    </citation>
    <scope>NUCLEOTIDE SEQUENCE [LARGE SCALE GENOMIC DNA]</scope>
    <source>
        <strain evidence="8 9">BPI-34</strain>
    </source>
</reference>
<dbReference type="GO" id="GO:0016987">
    <property type="term" value="F:sigma factor activity"/>
    <property type="evidence" value="ECO:0007669"/>
    <property type="project" value="UniProtKB-KW"/>
</dbReference>
<dbReference type="GO" id="GO:0006352">
    <property type="term" value="P:DNA-templated transcription initiation"/>
    <property type="evidence" value="ECO:0007669"/>
    <property type="project" value="InterPro"/>
</dbReference>
<dbReference type="Pfam" id="PF08281">
    <property type="entry name" value="Sigma70_r4_2"/>
    <property type="match status" value="1"/>
</dbReference>
<evidence type="ECO:0000256" key="5">
    <source>
        <dbReference type="ARBA" id="ARBA00023163"/>
    </source>
</evidence>
<dbReference type="InterPro" id="IPR013325">
    <property type="entry name" value="RNA_pol_sigma_r2"/>
</dbReference>
<keyword evidence="4" id="KW-0238">DNA-binding</keyword>
<dbReference type="NCBIfam" id="TIGR02937">
    <property type="entry name" value="sigma70-ECF"/>
    <property type="match status" value="1"/>
</dbReference>
<feature type="domain" description="RNA polymerase sigma-70 region 2" evidence="6">
    <location>
        <begin position="24"/>
        <end position="90"/>
    </location>
</feature>
<dbReference type="InterPro" id="IPR036388">
    <property type="entry name" value="WH-like_DNA-bd_sf"/>
</dbReference>
<gene>
    <name evidence="8" type="ORF">SAMN04488494_1799</name>
</gene>
<evidence type="ECO:0000313" key="9">
    <source>
        <dbReference type="Proteomes" id="UP000184280"/>
    </source>
</evidence>
<accession>A0A1M7I7H0</accession>
<evidence type="ECO:0000256" key="4">
    <source>
        <dbReference type="ARBA" id="ARBA00023125"/>
    </source>
</evidence>
<dbReference type="RefSeq" id="WP_073044630.1">
    <property type="nucleotide sequence ID" value="NZ_FOLF01000001.1"/>
</dbReference>
<dbReference type="Gene3D" id="1.10.10.10">
    <property type="entry name" value="Winged helix-like DNA-binding domain superfamily/Winged helix DNA-binding domain"/>
    <property type="match status" value="1"/>
</dbReference>
<evidence type="ECO:0000259" key="7">
    <source>
        <dbReference type="Pfam" id="PF08281"/>
    </source>
</evidence>
<dbReference type="SUPFAM" id="SSF88659">
    <property type="entry name" value="Sigma3 and sigma4 domains of RNA polymerase sigma factors"/>
    <property type="match status" value="1"/>
</dbReference>
<protein>
    <submittedName>
        <fullName evidence="8">RNA polymerase sigma-70 factor, ECF subfamily</fullName>
    </submittedName>
</protein>
<dbReference type="GO" id="GO:0003677">
    <property type="term" value="F:DNA binding"/>
    <property type="evidence" value="ECO:0007669"/>
    <property type="project" value="UniProtKB-KW"/>
</dbReference>
<dbReference type="InterPro" id="IPR039425">
    <property type="entry name" value="RNA_pol_sigma-70-like"/>
</dbReference>
<evidence type="ECO:0000256" key="2">
    <source>
        <dbReference type="ARBA" id="ARBA00023015"/>
    </source>
</evidence>
<keyword evidence="3" id="KW-0731">Sigma factor</keyword>
<keyword evidence="2" id="KW-0805">Transcription regulation</keyword>
<dbReference type="SUPFAM" id="SSF88946">
    <property type="entry name" value="Sigma2 domain of RNA polymerase sigma factors"/>
    <property type="match status" value="1"/>
</dbReference>
<organism evidence="8 9">
    <name type="scientific">Xylanibacter ruminicola</name>
    <name type="common">Prevotella ruminicola</name>
    <dbReference type="NCBI Taxonomy" id="839"/>
    <lineage>
        <taxon>Bacteria</taxon>
        <taxon>Pseudomonadati</taxon>
        <taxon>Bacteroidota</taxon>
        <taxon>Bacteroidia</taxon>
        <taxon>Bacteroidales</taxon>
        <taxon>Prevotellaceae</taxon>
        <taxon>Xylanibacter</taxon>
    </lineage>
</organism>
<evidence type="ECO:0000256" key="1">
    <source>
        <dbReference type="ARBA" id="ARBA00010641"/>
    </source>
</evidence>
<dbReference type="InterPro" id="IPR014284">
    <property type="entry name" value="RNA_pol_sigma-70_dom"/>
</dbReference>
<dbReference type="Gene3D" id="1.10.1740.10">
    <property type="match status" value="1"/>
</dbReference>
<name>A0A1M7I7H0_XYLRU</name>
<dbReference type="OrthoDB" id="1027298at2"/>
<proteinExistence type="inferred from homology"/>
<dbReference type="Pfam" id="PF04542">
    <property type="entry name" value="Sigma70_r2"/>
    <property type="match status" value="1"/>
</dbReference>
<evidence type="ECO:0000256" key="3">
    <source>
        <dbReference type="ARBA" id="ARBA00023082"/>
    </source>
</evidence>
<evidence type="ECO:0000259" key="6">
    <source>
        <dbReference type="Pfam" id="PF04542"/>
    </source>
</evidence>
<dbReference type="AlphaFoldDB" id="A0A1M7I7H0"/>
<dbReference type="InterPro" id="IPR013249">
    <property type="entry name" value="RNA_pol_sigma70_r4_t2"/>
</dbReference>
<dbReference type="PANTHER" id="PTHR43133:SF8">
    <property type="entry name" value="RNA POLYMERASE SIGMA FACTOR HI_1459-RELATED"/>
    <property type="match status" value="1"/>
</dbReference>
<dbReference type="Proteomes" id="UP000184280">
    <property type="component" value="Unassembled WGS sequence"/>
</dbReference>
<feature type="domain" description="RNA polymerase sigma factor 70 region 4 type 2" evidence="7">
    <location>
        <begin position="123"/>
        <end position="172"/>
    </location>
</feature>
<comment type="similarity">
    <text evidence="1">Belongs to the sigma-70 factor family. ECF subfamily.</text>
</comment>
<evidence type="ECO:0000313" key="8">
    <source>
        <dbReference type="EMBL" id="SHM36493.1"/>
    </source>
</evidence>
<keyword evidence="5" id="KW-0804">Transcription</keyword>
<dbReference type="PANTHER" id="PTHR43133">
    <property type="entry name" value="RNA POLYMERASE ECF-TYPE SIGMA FACTO"/>
    <property type="match status" value="1"/>
</dbReference>
<dbReference type="InterPro" id="IPR007627">
    <property type="entry name" value="RNA_pol_sigma70_r2"/>
</dbReference>